<dbReference type="PANTHER" id="PTHR31412:SF0">
    <property type="entry name" value="ZINC METALLOPROTEASE EGY1, CHLOROPLASTIC-RELATED"/>
    <property type="match status" value="1"/>
</dbReference>
<comment type="cofactor">
    <cofactor evidence="1">
        <name>Zn(2+)</name>
        <dbReference type="ChEBI" id="CHEBI:29105"/>
    </cofactor>
</comment>
<evidence type="ECO:0000256" key="5">
    <source>
        <dbReference type="ARBA" id="ARBA00022692"/>
    </source>
</evidence>
<keyword evidence="4 13" id="KW-0645">Protease</keyword>
<reference evidence="13" key="1">
    <citation type="submission" date="2024-07" db="EMBL/GenBank/DDBJ databases">
        <authorList>
            <person name="Kim Y.J."/>
            <person name="Jeong J.Y."/>
        </authorList>
    </citation>
    <scope>NUCLEOTIDE SEQUENCE</scope>
    <source>
        <strain evidence="13">GIHE-MW2</strain>
    </source>
</reference>
<feature type="transmembrane region" description="Helical" evidence="11">
    <location>
        <begin position="62"/>
        <end position="80"/>
    </location>
</feature>
<evidence type="ECO:0000259" key="12">
    <source>
        <dbReference type="Pfam" id="PF02163"/>
    </source>
</evidence>
<keyword evidence="9 11" id="KW-0472">Membrane</keyword>
<feature type="compositionally biased region" description="Polar residues" evidence="10">
    <location>
        <begin position="93"/>
        <end position="113"/>
    </location>
</feature>
<comment type="similarity">
    <text evidence="3">Belongs to the peptidase M50B family.</text>
</comment>
<evidence type="ECO:0000256" key="4">
    <source>
        <dbReference type="ARBA" id="ARBA00022670"/>
    </source>
</evidence>
<keyword evidence="7" id="KW-0809">Transit peptide</keyword>
<feature type="region of interest" description="Disordered" evidence="10">
    <location>
        <begin position="87"/>
        <end position="113"/>
    </location>
</feature>
<gene>
    <name evidence="13" type="ORF">ABWT76_001256</name>
</gene>
<evidence type="ECO:0000256" key="9">
    <source>
        <dbReference type="ARBA" id="ARBA00023136"/>
    </source>
</evidence>
<evidence type="ECO:0000256" key="2">
    <source>
        <dbReference type="ARBA" id="ARBA00004141"/>
    </source>
</evidence>
<dbReference type="GO" id="GO:0008233">
    <property type="term" value="F:peptidase activity"/>
    <property type="evidence" value="ECO:0007669"/>
    <property type="project" value="UniProtKB-KW"/>
</dbReference>
<keyword evidence="6" id="KW-0378">Hydrolase</keyword>
<evidence type="ECO:0000256" key="8">
    <source>
        <dbReference type="ARBA" id="ARBA00022989"/>
    </source>
</evidence>
<keyword evidence="5 11" id="KW-0812">Transmembrane</keyword>
<feature type="transmembrane region" description="Helical" evidence="11">
    <location>
        <begin position="494"/>
        <end position="515"/>
    </location>
</feature>
<protein>
    <submittedName>
        <fullName evidence="13">Site-2 protease family protein</fullName>
    </submittedName>
</protein>
<organism evidence="13">
    <name type="scientific">Planktothricoides raciborskii GIHE-MW2</name>
    <dbReference type="NCBI Taxonomy" id="2792601"/>
    <lineage>
        <taxon>Bacteria</taxon>
        <taxon>Bacillati</taxon>
        <taxon>Cyanobacteriota</taxon>
        <taxon>Cyanophyceae</taxon>
        <taxon>Oscillatoriophycideae</taxon>
        <taxon>Oscillatoriales</taxon>
        <taxon>Oscillatoriaceae</taxon>
        <taxon>Planktothricoides</taxon>
    </lineage>
</organism>
<feature type="domain" description="Peptidase M50" evidence="12">
    <location>
        <begin position="277"/>
        <end position="440"/>
    </location>
</feature>
<dbReference type="AlphaFoldDB" id="A0AAU8JIR5"/>
<dbReference type="GO" id="GO:0006508">
    <property type="term" value="P:proteolysis"/>
    <property type="evidence" value="ECO:0007669"/>
    <property type="project" value="UniProtKB-KW"/>
</dbReference>
<evidence type="ECO:0000313" key="13">
    <source>
        <dbReference type="EMBL" id="XCM38407.1"/>
    </source>
</evidence>
<feature type="transmembrane region" description="Helical" evidence="11">
    <location>
        <begin position="332"/>
        <end position="355"/>
    </location>
</feature>
<name>A0AAU8JIR5_9CYAN</name>
<dbReference type="InterPro" id="IPR044838">
    <property type="entry name" value="EGY1-like"/>
</dbReference>
<proteinExistence type="inferred from homology"/>
<accession>A0AAU8JIR5</accession>
<dbReference type="PANTHER" id="PTHR31412">
    <property type="entry name" value="ZINC METALLOPROTEASE EGY1"/>
    <property type="match status" value="1"/>
</dbReference>
<evidence type="ECO:0000256" key="3">
    <source>
        <dbReference type="ARBA" id="ARBA00007931"/>
    </source>
</evidence>
<evidence type="ECO:0000256" key="11">
    <source>
        <dbReference type="SAM" id="Phobius"/>
    </source>
</evidence>
<feature type="transmembrane region" description="Helical" evidence="11">
    <location>
        <begin position="235"/>
        <end position="257"/>
    </location>
</feature>
<dbReference type="GO" id="GO:0016020">
    <property type="term" value="C:membrane"/>
    <property type="evidence" value="ECO:0007669"/>
    <property type="project" value="UniProtKB-SubCell"/>
</dbReference>
<dbReference type="EMBL" id="CP159837">
    <property type="protein sequence ID" value="XCM38407.1"/>
    <property type="molecule type" value="Genomic_DNA"/>
</dbReference>
<feature type="transmembrane region" description="Helical" evidence="11">
    <location>
        <begin position="298"/>
        <end position="320"/>
    </location>
</feature>
<feature type="transmembrane region" description="Helical" evidence="11">
    <location>
        <begin position="29"/>
        <end position="50"/>
    </location>
</feature>
<feature type="transmembrane region" description="Helical" evidence="11">
    <location>
        <begin position="404"/>
        <end position="422"/>
    </location>
</feature>
<dbReference type="Pfam" id="PF02163">
    <property type="entry name" value="Peptidase_M50"/>
    <property type="match status" value="1"/>
</dbReference>
<evidence type="ECO:0000256" key="1">
    <source>
        <dbReference type="ARBA" id="ARBA00001947"/>
    </source>
</evidence>
<evidence type="ECO:0000256" key="7">
    <source>
        <dbReference type="ARBA" id="ARBA00022946"/>
    </source>
</evidence>
<keyword evidence="8 11" id="KW-1133">Transmembrane helix</keyword>
<comment type="subcellular location">
    <subcellularLocation>
        <location evidence="2">Membrane</location>
        <topology evidence="2">Multi-pass membrane protein</topology>
    </subcellularLocation>
</comment>
<sequence length="517" mass="57680">MVSWLLILILGLITYIILRQRVTTLTRTPVWILWLVLMTPAFVWIAWYAFHDQNQSMPPTLVFGPFVVCFFLYWFLVQWGRQDVPSPPPKSSVNPETNLEVSDSNNPETATNPSEIRALTLEEEKMLRDCFPWTMYPLHKIDYRLQAAICRGQLRAKSDVAYAKIKQNIEAKFGDRFLVIFQEDFNGKPLFVLVPNPQRISPKAPASQTNSQTDDPSLLMPNSGEQLQSLNKPGLAIALALVTLFTTTLVGAIKMVGIEQTSLQSNPNLLLEGLPYSLTLMLIIGSHEYAHFLTATFYQIQVTLPYFIPFPEFIGTFGAFMQIRQPMPNRKILFDVSIVGPICSFLVTIPILMWGMAHSTVVPLPSEATLLSIDALNPSFSLLLTILSKISLPSPLGVNQGIDLHPVAVSGYIGLILTAFNLMPVGSLDGGHIVHAMFGQKMAITIGQITRFLFFILAIAKPELLIWAIYLFLIPVIDSPALNDVTELDNKRDILGLIALLILVIIIIPAPKIFLPM</sequence>
<dbReference type="RefSeq" id="WP_054468237.1">
    <property type="nucleotide sequence ID" value="NZ_CP159837.1"/>
</dbReference>
<evidence type="ECO:0000256" key="10">
    <source>
        <dbReference type="SAM" id="MobiDB-lite"/>
    </source>
</evidence>
<dbReference type="InterPro" id="IPR008915">
    <property type="entry name" value="Peptidase_M50"/>
</dbReference>
<evidence type="ECO:0000256" key="6">
    <source>
        <dbReference type="ARBA" id="ARBA00022801"/>
    </source>
</evidence>
<dbReference type="CDD" id="cd06160">
    <property type="entry name" value="S2P-M50_like_2"/>
    <property type="match status" value="1"/>
</dbReference>